<sequence length="450" mass="47349">MARSILLARSAAVCLALATLAAPALAQGSDPLASLSPEKKAFLSDPATLERFGLTPEKLQIALAGRPAADVDAYATALMAVVEDSKYKAGRDPAEIALNPQARGWNASTTVRPKMFDKLAREDGPFSLKRYMFQKGGIPTFADAPVAIRKEDLVAGKVEVAFVGVPLDFSSGWRDAKHAPMALRGMDGLVGADADGGVDPGLVLSIADYGDLTPDYMAPDRGLDHIRAMIAEMASVGVVPFIVGGDHTIMFPDVAAMVDVYGAGKVALVQFNAHADAELNGDHLISDNQTLTRLLEQNLLRGSDVTLVGLHGRDAGPATQKRLTDAGAKIVPTAAIQEKGWQAITTDLIAGLKTGPENVFVSFDMSVLDPGDAPASGRPVPGGITMREAIPMVRQLCAQTEVVGFDLLDAAPILDPTYVSRMSANYILHACLSGIAIRKTGATSVQTAKR</sequence>
<dbReference type="STRING" id="1420583.V473_04210"/>
<evidence type="ECO:0000256" key="4">
    <source>
        <dbReference type="SAM" id="SignalP"/>
    </source>
</evidence>
<keyword evidence="1" id="KW-0479">Metal-binding</keyword>
<dbReference type="RefSeq" id="WP_066600888.1">
    <property type="nucleotide sequence ID" value="NZ_KQ130434.1"/>
</dbReference>
<dbReference type="Proteomes" id="UP000052232">
    <property type="component" value="Unassembled WGS sequence"/>
</dbReference>
<proteinExistence type="inferred from homology"/>
<dbReference type="PANTHER" id="PTHR11358:SF26">
    <property type="entry name" value="GUANIDINO ACID HYDROLASE, MITOCHONDRIAL"/>
    <property type="match status" value="1"/>
</dbReference>
<accession>A0A0J7Y0X4</accession>
<dbReference type="PATRIC" id="fig|1420583.3.peg.849"/>
<comment type="caution">
    <text evidence="5">The sequence shown here is derived from an EMBL/GenBank/DDBJ whole genome shotgun (WGS) entry which is preliminary data.</text>
</comment>
<comment type="similarity">
    <text evidence="3">Belongs to the arginase family.</text>
</comment>
<dbReference type="PANTHER" id="PTHR11358">
    <property type="entry name" value="ARGINASE/AGMATINASE"/>
    <property type="match status" value="1"/>
</dbReference>
<dbReference type="Gene3D" id="3.40.800.10">
    <property type="entry name" value="Ureohydrolase domain"/>
    <property type="match status" value="1"/>
</dbReference>
<dbReference type="GO" id="GO:0033389">
    <property type="term" value="P:putrescine biosynthetic process from arginine, via agmatine"/>
    <property type="evidence" value="ECO:0007669"/>
    <property type="project" value="TreeGrafter"/>
</dbReference>
<evidence type="ECO:0000313" key="5">
    <source>
        <dbReference type="EMBL" id="KMS57432.1"/>
    </source>
</evidence>
<dbReference type="SUPFAM" id="SSF52768">
    <property type="entry name" value="Arginase/deacetylase"/>
    <property type="match status" value="1"/>
</dbReference>
<dbReference type="GO" id="GO:0046872">
    <property type="term" value="F:metal ion binding"/>
    <property type="evidence" value="ECO:0007669"/>
    <property type="project" value="UniProtKB-KW"/>
</dbReference>
<organism evidence="5 6">
    <name type="scientific">Sphingobium cupriresistens LL01</name>
    <dbReference type="NCBI Taxonomy" id="1420583"/>
    <lineage>
        <taxon>Bacteria</taxon>
        <taxon>Pseudomonadati</taxon>
        <taxon>Pseudomonadota</taxon>
        <taxon>Alphaproteobacteria</taxon>
        <taxon>Sphingomonadales</taxon>
        <taxon>Sphingomonadaceae</taxon>
        <taxon>Sphingobium</taxon>
    </lineage>
</organism>
<protein>
    <submittedName>
        <fullName evidence="5">Arginase</fullName>
    </submittedName>
</protein>
<reference evidence="5 6" key="1">
    <citation type="journal article" date="2015" name="G3 (Bethesda)">
        <title>Insights into Ongoing Evolution of the Hexachlorocyclohexane Catabolic Pathway from Comparative Genomics of Ten Sphingomonadaceae Strains.</title>
        <authorList>
            <person name="Pearce S.L."/>
            <person name="Oakeshott J.G."/>
            <person name="Pandey G."/>
        </authorList>
    </citation>
    <scope>NUCLEOTIDE SEQUENCE [LARGE SCALE GENOMIC DNA]</scope>
    <source>
        <strain evidence="5 6">LL01</strain>
    </source>
</reference>
<dbReference type="AlphaFoldDB" id="A0A0J7Y0X4"/>
<dbReference type="PRINTS" id="PR00116">
    <property type="entry name" value="ARGINASE"/>
</dbReference>
<dbReference type="InterPro" id="IPR006035">
    <property type="entry name" value="Ureohydrolase"/>
</dbReference>
<evidence type="ECO:0000313" key="6">
    <source>
        <dbReference type="Proteomes" id="UP000052232"/>
    </source>
</evidence>
<dbReference type="PROSITE" id="PS51409">
    <property type="entry name" value="ARGINASE_2"/>
    <property type="match status" value="1"/>
</dbReference>
<gene>
    <name evidence="5" type="ORF">V473_04210</name>
</gene>
<evidence type="ECO:0000256" key="3">
    <source>
        <dbReference type="PROSITE-ProRule" id="PRU00742"/>
    </source>
</evidence>
<feature type="signal peptide" evidence="4">
    <location>
        <begin position="1"/>
        <end position="26"/>
    </location>
</feature>
<dbReference type="Pfam" id="PF00491">
    <property type="entry name" value="Arginase"/>
    <property type="match status" value="1"/>
</dbReference>
<keyword evidence="6" id="KW-1185">Reference proteome</keyword>
<dbReference type="EMBL" id="JACT01000001">
    <property type="protein sequence ID" value="KMS57432.1"/>
    <property type="molecule type" value="Genomic_DNA"/>
</dbReference>
<evidence type="ECO:0000256" key="2">
    <source>
        <dbReference type="ARBA" id="ARBA00022801"/>
    </source>
</evidence>
<evidence type="ECO:0000256" key="1">
    <source>
        <dbReference type="ARBA" id="ARBA00022723"/>
    </source>
</evidence>
<name>A0A0J7Y0X4_9SPHN</name>
<keyword evidence="4" id="KW-0732">Signal</keyword>
<dbReference type="InterPro" id="IPR023696">
    <property type="entry name" value="Ureohydrolase_dom_sf"/>
</dbReference>
<dbReference type="CDD" id="cd09990">
    <property type="entry name" value="Agmatinase-like"/>
    <property type="match status" value="1"/>
</dbReference>
<keyword evidence="2" id="KW-0378">Hydrolase</keyword>
<dbReference type="GO" id="GO:0008783">
    <property type="term" value="F:agmatinase activity"/>
    <property type="evidence" value="ECO:0007669"/>
    <property type="project" value="TreeGrafter"/>
</dbReference>
<feature type="chain" id="PRO_5005291750" evidence="4">
    <location>
        <begin position="27"/>
        <end position="450"/>
    </location>
</feature>